<name>A0A5J4NQI6_9TREM</name>
<dbReference type="AlphaFoldDB" id="A0A5J4NQI6"/>
<protein>
    <submittedName>
        <fullName evidence="2">Uncharacterized protein</fullName>
    </submittedName>
</protein>
<gene>
    <name evidence="2" type="ORF">DEA37_0011582</name>
</gene>
<keyword evidence="1" id="KW-0472">Membrane</keyword>
<keyword evidence="1" id="KW-1133">Transmembrane helix</keyword>
<comment type="caution">
    <text evidence="2">The sequence shown here is derived from an EMBL/GenBank/DDBJ whole genome shotgun (WGS) entry which is preliminary data.</text>
</comment>
<sequence length="117" mass="13396">MRSVAIVHPSVSPFSGVLPFSSGSRENELECLVAVYNPVLFLLIFLFHQPDFFSSQCFSCCCHPYHSVNTNQLCSTISIYQLRKNFSSRFLPFIFLPYCLFLCSHTTRLLTPLSLLY</sequence>
<evidence type="ECO:0000313" key="3">
    <source>
        <dbReference type="Proteomes" id="UP000324629"/>
    </source>
</evidence>
<organism evidence="2 3">
    <name type="scientific">Paragonimus westermani</name>
    <dbReference type="NCBI Taxonomy" id="34504"/>
    <lineage>
        <taxon>Eukaryota</taxon>
        <taxon>Metazoa</taxon>
        <taxon>Spiralia</taxon>
        <taxon>Lophotrochozoa</taxon>
        <taxon>Platyhelminthes</taxon>
        <taxon>Trematoda</taxon>
        <taxon>Digenea</taxon>
        <taxon>Plagiorchiida</taxon>
        <taxon>Troglotremata</taxon>
        <taxon>Troglotrematidae</taxon>
        <taxon>Paragonimus</taxon>
    </lineage>
</organism>
<reference evidence="2 3" key="1">
    <citation type="journal article" date="2019" name="Gigascience">
        <title>Whole-genome sequence of the oriental lung fluke Paragonimus westermani.</title>
        <authorList>
            <person name="Oey H."/>
            <person name="Zakrzewski M."/>
            <person name="Narain K."/>
            <person name="Devi K.R."/>
            <person name="Agatsuma T."/>
            <person name="Nawaratna S."/>
            <person name="Gobert G.N."/>
            <person name="Jones M.K."/>
            <person name="Ragan M.A."/>
            <person name="McManus D.P."/>
            <person name="Krause L."/>
        </authorList>
    </citation>
    <scope>NUCLEOTIDE SEQUENCE [LARGE SCALE GENOMIC DNA]</scope>
    <source>
        <strain evidence="2 3">IND2009</strain>
    </source>
</reference>
<dbReference type="Proteomes" id="UP000324629">
    <property type="component" value="Unassembled WGS sequence"/>
</dbReference>
<keyword evidence="3" id="KW-1185">Reference proteome</keyword>
<proteinExistence type="predicted"/>
<evidence type="ECO:0000256" key="1">
    <source>
        <dbReference type="SAM" id="Phobius"/>
    </source>
</evidence>
<feature type="transmembrane region" description="Helical" evidence="1">
    <location>
        <begin position="90"/>
        <end position="110"/>
    </location>
</feature>
<dbReference type="EMBL" id="QNGE01001350">
    <property type="protein sequence ID" value="KAA3677771.1"/>
    <property type="molecule type" value="Genomic_DNA"/>
</dbReference>
<accession>A0A5J4NQI6</accession>
<evidence type="ECO:0000313" key="2">
    <source>
        <dbReference type="EMBL" id="KAA3677771.1"/>
    </source>
</evidence>
<keyword evidence="1" id="KW-0812">Transmembrane</keyword>